<proteinExistence type="predicted"/>
<dbReference type="Proteomes" id="UP000831607">
    <property type="component" value="Chromosome"/>
</dbReference>
<keyword evidence="2" id="KW-1185">Reference proteome</keyword>
<dbReference type="RefSeq" id="WP_243477775.1">
    <property type="nucleotide sequence ID" value="NZ_CP063982.1"/>
</dbReference>
<evidence type="ECO:0000313" key="1">
    <source>
        <dbReference type="EMBL" id="UOD49548.1"/>
    </source>
</evidence>
<dbReference type="EMBL" id="CP063982">
    <property type="protein sequence ID" value="UOD49548.1"/>
    <property type="molecule type" value="Genomic_DNA"/>
</dbReference>
<evidence type="ECO:0000313" key="2">
    <source>
        <dbReference type="Proteomes" id="UP000831607"/>
    </source>
</evidence>
<reference evidence="1 2" key="1">
    <citation type="submission" date="2020-11" db="EMBL/GenBank/DDBJ databases">
        <title>Algicoccus daihaiensis sp.nov., isolated from Daihai Lake in Inner Mongolia.</title>
        <authorList>
            <person name="Kai J."/>
        </authorList>
    </citation>
    <scope>NUCLEOTIDE SEQUENCE [LARGE SCALE GENOMIC DNA]</scope>
    <source>
        <strain evidence="2">f23</strain>
    </source>
</reference>
<organism evidence="1 2">
    <name type="scientific">Orrella daihaiensis</name>
    <dbReference type="NCBI Taxonomy" id="2782176"/>
    <lineage>
        <taxon>Bacteria</taxon>
        <taxon>Pseudomonadati</taxon>
        <taxon>Pseudomonadota</taxon>
        <taxon>Betaproteobacteria</taxon>
        <taxon>Burkholderiales</taxon>
        <taxon>Alcaligenaceae</taxon>
        <taxon>Orrella</taxon>
    </lineage>
</organism>
<name>A0ABY4AHZ7_9BURK</name>
<protein>
    <submittedName>
        <fullName evidence="1">Uncharacterized protein</fullName>
    </submittedName>
</protein>
<sequence>MDKQSQQTSFITNALEHGLLEQELRGIAQRAAIEAMGRGIRRVFAKLRAWALSGRETSTSGFRSA</sequence>
<accession>A0ABY4AHZ7</accession>
<gene>
    <name evidence="1" type="ORF">DHf2319_08680</name>
</gene>